<dbReference type="AlphaFoldDB" id="A0A1I2MYT2"/>
<accession>A0A1I2MYT2</accession>
<feature type="region of interest" description="Disordered" evidence="1">
    <location>
        <begin position="1"/>
        <end position="24"/>
    </location>
</feature>
<reference evidence="4" key="1">
    <citation type="submission" date="2016-10" db="EMBL/GenBank/DDBJ databases">
        <authorList>
            <person name="Varghese N."/>
            <person name="Submissions S."/>
        </authorList>
    </citation>
    <scope>NUCLEOTIDE SEQUENCE [LARGE SCALE GENOMIC DNA]</scope>
    <source>
        <strain evidence="4">FP5</strain>
    </source>
</reference>
<keyword evidence="2" id="KW-0812">Transmembrane</keyword>
<name>A0A1I2MYT2_9BACI</name>
<evidence type="ECO:0000313" key="4">
    <source>
        <dbReference type="Proteomes" id="UP000198897"/>
    </source>
</evidence>
<dbReference type="EMBL" id="FOOG01000016">
    <property type="protein sequence ID" value="SFF96754.1"/>
    <property type="molecule type" value="Genomic_DNA"/>
</dbReference>
<dbReference type="Proteomes" id="UP000198897">
    <property type="component" value="Unassembled WGS sequence"/>
</dbReference>
<evidence type="ECO:0000256" key="2">
    <source>
        <dbReference type="SAM" id="Phobius"/>
    </source>
</evidence>
<proteinExistence type="predicted"/>
<evidence type="ECO:0000313" key="3">
    <source>
        <dbReference type="EMBL" id="SFF96754.1"/>
    </source>
</evidence>
<evidence type="ECO:0000256" key="1">
    <source>
        <dbReference type="SAM" id="MobiDB-lite"/>
    </source>
</evidence>
<organism evidence="3 4">
    <name type="scientific">Halobacillus alkaliphilus</name>
    <dbReference type="NCBI Taxonomy" id="396056"/>
    <lineage>
        <taxon>Bacteria</taxon>
        <taxon>Bacillati</taxon>
        <taxon>Bacillota</taxon>
        <taxon>Bacilli</taxon>
        <taxon>Bacillales</taxon>
        <taxon>Bacillaceae</taxon>
        <taxon>Halobacillus</taxon>
    </lineage>
</organism>
<keyword evidence="2" id="KW-1133">Transmembrane helix</keyword>
<protein>
    <submittedName>
        <fullName evidence="3">Uncharacterized protein</fullName>
    </submittedName>
</protein>
<sequence>MGSTMRQIAGSISDPRNRHDETSGQIEGVNTAFWAATIMALAGSILSFCITNSKPE</sequence>
<gene>
    <name evidence="3" type="ORF">SAMN05216353_11644</name>
</gene>
<feature type="transmembrane region" description="Helical" evidence="2">
    <location>
        <begin position="32"/>
        <end position="51"/>
    </location>
</feature>
<keyword evidence="4" id="KW-1185">Reference proteome</keyword>
<keyword evidence="2" id="KW-0472">Membrane</keyword>